<keyword evidence="3" id="KW-0479">Metal-binding</keyword>
<dbReference type="CDD" id="cd16030">
    <property type="entry name" value="iduronate-2-sulfatase"/>
    <property type="match status" value="1"/>
</dbReference>
<comment type="similarity">
    <text evidence="2">Belongs to the sulfatase family.</text>
</comment>
<dbReference type="SUPFAM" id="SSF53649">
    <property type="entry name" value="Alkaline phosphatase-like"/>
    <property type="match status" value="1"/>
</dbReference>
<reference evidence="8 9" key="1">
    <citation type="submission" date="2019-02" db="EMBL/GenBank/DDBJ databases">
        <title>Deep-cultivation of Planctomycetes and their phenomic and genomic characterization uncovers novel biology.</title>
        <authorList>
            <person name="Wiegand S."/>
            <person name="Jogler M."/>
            <person name="Boedeker C."/>
            <person name="Pinto D."/>
            <person name="Vollmers J."/>
            <person name="Rivas-Marin E."/>
            <person name="Kohn T."/>
            <person name="Peeters S.H."/>
            <person name="Heuer A."/>
            <person name="Rast P."/>
            <person name="Oberbeckmann S."/>
            <person name="Bunk B."/>
            <person name="Jeske O."/>
            <person name="Meyerdierks A."/>
            <person name="Storesund J.E."/>
            <person name="Kallscheuer N."/>
            <person name="Luecker S."/>
            <person name="Lage O.M."/>
            <person name="Pohl T."/>
            <person name="Merkel B.J."/>
            <person name="Hornburger P."/>
            <person name="Mueller R.-W."/>
            <person name="Bruemmer F."/>
            <person name="Labrenz M."/>
            <person name="Spormann A.M."/>
            <person name="Op den Camp H."/>
            <person name="Overmann J."/>
            <person name="Amann R."/>
            <person name="Jetten M.S.M."/>
            <person name="Mascher T."/>
            <person name="Medema M.H."/>
            <person name="Devos D.P."/>
            <person name="Kaster A.-K."/>
            <person name="Ovreas L."/>
            <person name="Rohde M."/>
            <person name="Galperin M.Y."/>
            <person name="Jogler C."/>
        </authorList>
    </citation>
    <scope>NUCLEOTIDE SEQUENCE [LARGE SCALE GENOMIC DNA]</scope>
    <source>
        <strain evidence="8 9">SV_7m_r</strain>
    </source>
</reference>
<evidence type="ECO:0000256" key="4">
    <source>
        <dbReference type="ARBA" id="ARBA00022729"/>
    </source>
</evidence>
<dbReference type="Gene3D" id="3.40.720.10">
    <property type="entry name" value="Alkaline Phosphatase, subunit A"/>
    <property type="match status" value="1"/>
</dbReference>
<sequence length="542" mass="60511">MKDSSCPTPVVMKQVCAVARLPRDCSRNGCALFSRGLIAVLSVVLFQATGFAQSGDREQTPRPNIVMIAVDDLNDWIEPLQGHPQVKTPHMARLAERGVTFTNAHCQAPLCNPSRTSLMTGRRPTSTGVYGLQPWIRNVDELKGLVTMPQYFGQHGYKTLLGGKIHHGANGRRKGKELEADVWGPPASVGAKPKQKLIPPTPGGNHPLMDWGTFPHRDQEKGDWAVASWAVDQLEQLGKQRDSDQPFFLAAGFFLPHVPCYVTQKWYDMYPEESLVMPPLLASDREDTPDSSWYIHWDLPEPRTSWLRENNQLKNLTRSYLASVSFVDSQVGRVLDGIEQAGLSDSTIVVLWGDHGYHMGEKAISGKNSLWRHGTRVPLIISVPPGLTSFNTQLDAKCNQPAELLDLYVTLSHLTGLPIPDGQEGISLVPQLQDVQQHRERPAICTHNAGNHSVCDTKWRYIVYADGQQELYDTQADPFEHHNLIKHNAVASEHQAVVKHLRSFLPKKELPLAPGSAARILEKRADGFYWQDKKIVPEDSVR</sequence>
<accession>A0A517SS44</accession>
<keyword evidence="5 8" id="KW-0378">Hydrolase</keyword>
<feature type="domain" description="Sulfatase N-terminal" evidence="7">
    <location>
        <begin position="63"/>
        <end position="416"/>
    </location>
</feature>
<evidence type="ECO:0000313" key="9">
    <source>
        <dbReference type="Proteomes" id="UP000315003"/>
    </source>
</evidence>
<keyword evidence="6" id="KW-0106">Calcium</keyword>
<proteinExistence type="inferred from homology"/>
<dbReference type="Pfam" id="PF00884">
    <property type="entry name" value="Sulfatase"/>
    <property type="match status" value="1"/>
</dbReference>
<dbReference type="AlphaFoldDB" id="A0A517SS44"/>
<keyword evidence="4" id="KW-0732">Signal</keyword>
<evidence type="ECO:0000256" key="3">
    <source>
        <dbReference type="ARBA" id="ARBA00022723"/>
    </source>
</evidence>
<keyword evidence="9" id="KW-1185">Reference proteome</keyword>
<evidence type="ECO:0000256" key="5">
    <source>
        <dbReference type="ARBA" id="ARBA00022801"/>
    </source>
</evidence>
<dbReference type="InterPro" id="IPR017850">
    <property type="entry name" value="Alkaline_phosphatase_core_sf"/>
</dbReference>
<evidence type="ECO:0000256" key="2">
    <source>
        <dbReference type="ARBA" id="ARBA00008779"/>
    </source>
</evidence>
<dbReference type="InterPro" id="IPR000917">
    <property type="entry name" value="Sulfatase_N"/>
</dbReference>
<evidence type="ECO:0000313" key="8">
    <source>
        <dbReference type="EMBL" id="QDT58950.1"/>
    </source>
</evidence>
<evidence type="ECO:0000256" key="6">
    <source>
        <dbReference type="ARBA" id="ARBA00022837"/>
    </source>
</evidence>
<dbReference type="GO" id="GO:0005737">
    <property type="term" value="C:cytoplasm"/>
    <property type="evidence" value="ECO:0007669"/>
    <property type="project" value="TreeGrafter"/>
</dbReference>
<dbReference type="EC" id="3.1.6.6" evidence="8"/>
<dbReference type="Proteomes" id="UP000315003">
    <property type="component" value="Chromosome"/>
</dbReference>
<dbReference type="EMBL" id="CP036272">
    <property type="protein sequence ID" value="QDT58950.1"/>
    <property type="molecule type" value="Genomic_DNA"/>
</dbReference>
<gene>
    <name evidence="8" type="primary">betC_4</name>
    <name evidence="8" type="ORF">SV7mr_14520</name>
</gene>
<evidence type="ECO:0000259" key="7">
    <source>
        <dbReference type="Pfam" id="PF00884"/>
    </source>
</evidence>
<dbReference type="GO" id="GO:0047753">
    <property type="term" value="F:choline-sulfatase activity"/>
    <property type="evidence" value="ECO:0007669"/>
    <property type="project" value="UniProtKB-EC"/>
</dbReference>
<name>A0A517SS44_9BACT</name>
<dbReference type="PANTHER" id="PTHR45953">
    <property type="entry name" value="IDURONATE 2-SULFATASE"/>
    <property type="match status" value="1"/>
</dbReference>
<protein>
    <submittedName>
        <fullName evidence="8">Choline-sulfatase</fullName>
        <ecNumber evidence="8">3.1.6.6</ecNumber>
    </submittedName>
</protein>
<evidence type="ECO:0000256" key="1">
    <source>
        <dbReference type="ARBA" id="ARBA00001913"/>
    </source>
</evidence>
<dbReference type="GO" id="GO:0004423">
    <property type="term" value="F:iduronate-2-sulfatase activity"/>
    <property type="evidence" value="ECO:0007669"/>
    <property type="project" value="InterPro"/>
</dbReference>
<dbReference type="InterPro" id="IPR035874">
    <property type="entry name" value="IDS"/>
</dbReference>
<comment type="cofactor">
    <cofactor evidence="1">
        <name>Ca(2+)</name>
        <dbReference type="ChEBI" id="CHEBI:29108"/>
    </cofactor>
</comment>
<dbReference type="RefSeq" id="WP_419188204.1">
    <property type="nucleotide sequence ID" value="NZ_CP036272.1"/>
</dbReference>
<dbReference type="PANTHER" id="PTHR45953:SF1">
    <property type="entry name" value="IDURONATE 2-SULFATASE"/>
    <property type="match status" value="1"/>
</dbReference>
<organism evidence="8 9">
    <name type="scientific">Stieleria bergensis</name>
    <dbReference type="NCBI Taxonomy" id="2528025"/>
    <lineage>
        <taxon>Bacteria</taxon>
        <taxon>Pseudomonadati</taxon>
        <taxon>Planctomycetota</taxon>
        <taxon>Planctomycetia</taxon>
        <taxon>Pirellulales</taxon>
        <taxon>Pirellulaceae</taxon>
        <taxon>Stieleria</taxon>
    </lineage>
</organism>
<dbReference type="GO" id="GO:0046872">
    <property type="term" value="F:metal ion binding"/>
    <property type="evidence" value="ECO:0007669"/>
    <property type="project" value="UniProtKB-KW"/>
</dbReference>